<protein>
    <submittedName>
        <fullName evidence="2">Uncharacterized protein</fullName>
    </submittedName>
</protein>
<keyword evidence="1" id="KW-0472">Membrane</keyword>
<gene>
    <name evidence="2" type="ORF">A4A59_11115</name>
</gene>
<name>A0A154IQ54_RHILE</name>
<evidence type="ECO:0000256" key="1">
    <source>
        <dbReference type="SAM" id="Phobius"/>
    </source>
</evidence>
<accession>A0A154IQ54</accession>
<sequence length="202" mass="22567">MRSARGGGDAEPPQIIKNIIWLLQNWRSQTIPILLAGVVLATGFAWAYRAAIWGLFSAYKIGEFNITLVNTTDAKYRMDFPGELYACEPSVPGINIKVKSGLLWIVKDGEPLSYGYGVDVDPGKEVTYRAVLVKEDKWVPVVKAGDVFLQVIIGGHPHPVGEEYVLNRSLFKTGLRFEIKHPYLLNNCYQPSPGDKTFEDPR</sequence>
<reference evidence="2" key="1">
    <citation type="submission" date="2016-03" db="EMBL/GenBank/DDBJ databases">
        <title>Microsymbionts genomes from the relict species Vavilovia formosa.</title>
        <authorList>
            <person name="Chirak E."/>
            <person name="Kimeklis A."/>
            <person name="Kopat V."/>
            <person name="Andronov E."/>
        </authorList>
    </citation>
    <scope>NUCLEOTIDE SEQUENCE [LARGE SCALE GENOMIC DNA]</scope>
    <source>
        <strain evidence="2">Vaf12</strain>
    </source>
</reference>
<keyword evidence="1" id="KW-0812">Transmembrane</keyword>
<dbReference type="RefSeq" id="WP_062940666.1">
    <property type="nucleotide sequence ID" value="NZ_CP171844.1"/>
</dbReference>
<proteinExistence type="predicted"/>
<dbReference type="EMBL" id="LVYU01000076">
    <property type="protein sequence ID" value="KZB02110.1"/>
    <property type="molecule type" value="Genomic_DNA"/>
</dbReference>
<keyword evidence="1" id="KW-1133">Transmembrane helix</keyword>
<organism evidence="2">
    <name type="scientific">Rhizobium leguminosarum</name>
    <dbReference type="NCBI Taxonomy" id="384"/>
    <lineage>
        <taxon>Bacteria</taxon>
        <taxon>Pseudomonadati</taxon>
        <taxon>Pseudomonadota</taxon>
        <taxon>Alphaproteobacteria</taxon>
        <taxon>Hyphomicrobiales</taxon>
        <taxon>Rhizobiaceae</taxon>
        <taxon>Rhizobium/Agrobacterium group</taxon>
        <taxon>Rhizobium</taxon>
    </lineage>
</organism>
<comment type="caution">
    <text evidence="2">The sequence shown here is derived from an EMBL/GenBank/DDBJ whole genome shotgun (WGS) entry which is preliminary data.</text>
</comment>
<dbReference type="AlphaFoldDB" id="A0A154IQ54"/>
<evidence type="ECO:0000313" key="2">
    <source>
        <dbReference type="EMBL" id="KZB02110.1"/>
    </source>
</evidence>
<feature type="transmembrane region" description="Helical" evidence="1">
    <location>
        <begin position="31"/>
        <end position="51"/>
    </location>
</feature>